<gene>
    <name evidence="4" type="ORF">RJT34_28173</name>
</gene>
<evidence type="ECO:0000313" key="4">
    <source>
        <dbReference type="EMBL" id="KAK7271903.1"/>
    </source>
</evidence>
<organism evidence="4 5">
    <name type="scientific">Clitoria ternatea</name>
    <name type="common">Butterfly pea</name>
    <dbReference type="NCBI Taxonomy" id="43366"/>
    <lineage>
        <taxon>Eukaryota</taxon>
        <taxon>Viridiplantae</taxon>
        <taxon>Streptophyta</taxon>
        <taxon>Embryophyta</taxon>
        <taxon>Tracheophyta</taxon>
        <taxon>Spermatophyta</taxon>
        <taxon>Magnoliopsida</taxon>
        <taxon>eudicotyledons</taxon>
        <taxon>Gunneridae</taxon>
        <taxon>Pentapetalae</taxon>
        <taxon>rosids</taxon>
        <taxon>fabids</taxon>
        <taxon>Fabales</taxon>
        <taxon>Fabaceae</taxon>
        <taxon>Papilionoideae</taxon>
        <taxon>50 kb inversion clade</taxon>
        <taxon>NPAAA clade</taxon>
        <taxon>indigoferoid/millettioid clade</taxon>
        <taxon>Phaseoleae</taxon>
        <taxon>Clitoria</taxon>
    </lineage>
</organism>
<feature type="chain" id="PRO_5042919539" description="LysM domain-containing protein" evidence="2">
    <location>
        <begin position="29"/>
        <end position="406"/>
    </location>
</feature>
<dbReference type="Gene3D" id="3.30.200.20">
    <property type="entry name" value="Phosphorylase Kinase, domain 1"/>
    <property type="match status" value="1"/>
</dbReference>
<dbReference type="InterPro" id="IPR018392">
    <property type="entry name" value="LysM"/>
</dbReference>
<reference evidence="4 5" key="1">
    <citation type="submission" date="2024-01" db="EMBL/GenBank/DDBJ databases">
        <title>The genomes of 5 underutilized Papilionoideae crops provide insights into root nodulation and disease resistance.</title>
        <authorList>
            <person name="Yuan L."/>
        </authorList>
    </citation>
    <scope>NUCLEOTIDE SEQUENCE [LARGE SCALE GENOMIC DNA]</scope>
    <source>
        <strain evidence="4">LY-2023</strain>
        <tissue evidence="4">Leaf</tissue>
    </source>
</reference>
<evidence type="ECO:0000313" key="5">
    <source>
        <dbReference type="Proteomes" id="UP001359559"/>
    </source>
</evidence>
<keyword evidence="2" id="KW-0732">Signal</keyword>
<feature type="region of interest" description="Disordered" evidence="1">
    <location>
        <begin position="384"/>
        <end position="406"/>
    </location>
</feature>
<dbReference type="Pfam" id="PF01476">
    <property type="entry name" value="LysM"/>
    <property type="match status" value="1"/>
</dbReference>
<evidence type="ECO:0000259" key="3">
    <source>
        <dbReference type="Pfam" id="PF01476"/>
    </source>
</evidence>
<name>A0AAN9FDN6_CLITE</name>
<evidence type="ECO:0000256" key="1">
    <source>
        <dbReference type="SAM" id="MobiDB-lite"/>
    </source>
</evidence>
<dbReference type="EMBL" id="JAYKXN010000007">
    <property type="protein sequence ID" value="KAK7271903.1"/>
    <property type="molecule type" value="Genomic_DNA"/>
</dbReference>
<dbReference type="AlphaFoldDB" id="A0AAN9FDN6"/>
<feature type="domain" description="LysM" evidence="3">
    <location>
        <begin position="183"/>
        <end position="218"/>
    </location>
</feature>
<proteinExistence type="predicted"/>
<dbReference type="PANTHER" id="PTHR33734:SF11">
    <property type="entry name" value="LYSM DOMAIN-CONTAINING GPI-ANCHORED PROTEIN 2"/>
    <property type="match status" value="1"/>
</dbReference>
<sequence>MMRQKINSGLILIVSNVLLLLTVLPLKAKSFKCWEARRCGAMVGYSAQFPTTIGAIQKLFNVTNAADILAANGLPEWTPSNNFTVEENRVIKIPFQCDCSGPDGEPISPPVYRVPNGENISYIITTVFSGLVGTTDILQSNNISMVEDIGPGQELRMPLPCSCGKVKGVDVVHFGLTLDYGMTFENIAEEYGVDEDTIWDVNQATSPALLLGRALDIPLPACSSMVRNDSLDYPLLVPNGSYVYTANGCVKCKCNAANNWTKWKQVEDITHCDGRSNFCTCILLLFQSNLDKIQDRRRKRQKKLIREIGANTIASNVNHRTRRHGKDGETNYEMRIFCFASIAAATDNFSAVNKLGEGGFGPVYKKPRLVFEEDHDIGIENVAVAPSQSPPSTPPQHQSEVVRGNV</sequence>
<dbReference type="Proteomes" id="UP001359559">
    <property type="component" value="Unassembled WGS sequence"/>
</dbReference>
<protein>
    <recommendedName>
        <fullName evidence="3">LysM domain-containing protein</fullName>
    </recommendedName>
</protein>
<evidence type="ECO:0000256" key="2">
    <source>
        <dbReference type="SAM" id="SignalP"/>
    </source>
</evidence>
<dbReference type="PANTHER" id="PTHR33734">
    <property type="entry name" value="LYSM DOMAIN-CONTAINING GPI-ANCHORED PROTEIN 2"/>
    <property type="match status" value="1"/>
</dbReference>
<accession>A0AAN9FDN6</accession>
<comment type="caution">
    <text evidence="4">The sequence shown here is derived from an EMBL/GenBank/DDBJ whole genome shotgun (WGS) entry which is preliminary data.</text>
</comment>
<feature type="signal peptide" evidence="2">
    <location>
        <begin position="1"/>
        <end position="28"/>
    </location>
</feature>
<keyword evidence="5" id="KW-1185">Reference proteome</keyword>